<reference evidence="1" key="1">
    <citation type="submission" date="2022-12" db="EMBL/GenBank/DDBJ databases">
        <authorList>
            <person name="Petersen C."/>
        </authorList>
    </citation>
    <scope>NUCLEOTIDE SEQUENCE</scope>
    <source>
        <strain evidence="1">IBT 3081</strain>
    </source>
</reference>
<dbReference type="Pfam" id="PF13374">
    <property type="entry name" value="TPR_10"/>
    <property type="match status" value="1"/>
</dbReference>
<dbReference type="Gene3D" id="1.25.40.10">
    <property type="entry name" value="Tetratricopeptide repeat domain"/>
    <property type="match status" value="3"/>
</dbReference>
<evidence type="ECO:0000313" key="1">
    <source>
        <dbReference type="EMBL" id="KAJ5357046.1"/>
    </source>
</evidence>
<evidence type="ECO:0008006" key="3">
    <source>
        <dbReference type="Google" id="ProtNLM"/>
    </source>
</evidence>
<dbReference type="PANTHER" id="PTHR46082:SF11">
    <property type="entry name" value="AAA+ ATPASE DOMAIN-CONTAINING PROTEIN-RELATED"/>
    <property type="match status" value="1"/>
</dbReference>
<comment type="caution">
    <text evidence="1">The sequence shown here is derived from an EMBL/GenBank/DDBJ whole genome shotgun (WGS) entry which is preliminary data.</text>
</comment>
<dbReference type="InterPro" id="IPR053137">
    <property type="entry name" value="NLR-like"/>
</dbReference>
<dbReference type="Pfam" id="PF13424">
    <property type="entry name" value="TPR_12"/>
    <property type="match status" value="2"/>
</dbReference>
<keyword evidence="2" id="KW-1185">Reference proteome</keyword>
<name>A0A9W9RBB9_9EURO</name>
<accession>A0A9W9RBB9</accession>
<dbReference type="Proteomes" id="UP001147752">
    <property type="component" value="Unassembled WGS sequence"/>
</dbReference>
<protein>
    <recommendedName>
        <fullName evidence="3">MalT-like TPR region domain-containing protein</fullName>
    </recommendedName>
</protein>
<dbReference type="EMBL" id="JAPZBT010000006">
    <property type="protein sequence ID" value="KAJ5357046.1"/>
    <property type="molecule type" value="Genomic_DNA"/>
</dbReference>
<reference evidence="1" key="2">
    <citation type="journal article" date="2023" name="IMA Fungus">
        <title>Comparative genomic study of the Penicillium genus elucidates a diverse pangenome and 15 lateral gene transfer events.</title>
        <authorList>
            <person name="Petersen C."/>
            <person name="Sorensen T."/>
            <person name="Nielsen M.R."/>
            <person name="Sondergaard T.E."/>
            <person name="Sorensen J.L."/>
            <person name="Fitzpatrick D.A."/>
            <person name="Frisvad J.C."/>
            <person name="Nielsen K.L."/>
        </authorList>
    </citation>
    <scope>NUCLEOTIDE SEQUENCE</scope>
    <source>
        <strain evidence="1">IBT 3081</strain>
    </source>
</reference>
<evidence type="ECO:0000313" key="2">
    <source>
        <dbReference type="Proteomes" id="UP001147752"/>
    </source>
</evidence>
<dbReference type="InterPro" id="IPR011990">
    <property type="entry name" value="TPR-like_helical_dom_sf"/>
</dbReference>
<gene>
    <name evidence="1" type="ORF">N7517_011655</name>
</gene>
<dbReference type="PANTHER" id="PTHR46082">
    <property type="entry name" value="ATP/GTP-BINDING PROTEIN-RELATED"/>
    <property type="match status" value="1"/>
</dbReference>
<organism evidence="1 2">
    <name type="scientific">Penicillium concentricum</name>
    <dbReference type="NCBI Taxonomy" id="293559"/>
    <lineage>
        <taxon>Eukaryota</taxon>
        <taxon>Fungi</taxon>
        <taxon>Dikarya</taxon>
        <taxon>Ascomycota</taxon>
        <taxon>Pezizomycotina</taxon>
        <taxon>Eurotiomycetes</taxon>
        <taxon>Eurotiomycetidae</taxon>
        <taxon>Eurotiales</taxon>
        <taxon>Aspergillaceae</taxon>
        <taxon>Penicillium</taxon>
    </lineage>
</organism>
<dbReference type="GeneID" id="81468561"/>
<dbReference type="OrthoDB" id="5986190at2759"/>
<dbReference type="SUPFAM" id="SSF48452">
    <property type="entry name" value="TPR-like"/>
    <property type="match status" value="2"/>
</dbReference>
<dbReference type="RefSeq" id="XP_056575193.1">
    <property type="nucleotide sequence ID" value="XM_056729378.1"/>
</dbReference>
<sequence length="292" mass="33134">MENNERTMGVEHPSTVESMNRLVSTYWHRNQLQEAGKLLDQVLVRDAKLGENHPYAWTNMSNMAQGSWVEALKLDLKFLRVLPPTHNSLLHWKMRLTSTYRDQGKLEPAEQLGLEVVTTCQASLGTNHPVRLTSLENLTSTYRNQGRLSDAEDLGKEAVRICEIVHGETHVETLIDQGHLEEAMDLGENALRRMEASLDRHMGVPMADLAVTYHMLQLLPDAEALTSRALHLMEETLGEDDPHTIYAMANLSIICKSQNKLDAAKDLQRRCTPAEKGFLRRIILKPLQRWGI</sequence>
<proteinExistence type="predicted"/>
<dbReference type="AlphaFoldDB" id="A0A9W9RBB9"/>